<feature type="domain" description="Reverse transcriptase" evidence="1">
    <location>
        <begin position="68"/>
        <end position="195"/>
    </location>
</feature>
<name>A0AAV4FQ58_9GAST</name>
<dbReference type="InterPro" id="IPR043502">
    <property type="entry name" value="DNA/RNA_pol_sf"/>
</dbReference>
<dbReference type="SUPFAM" id="SSF56672">
    <property type="entry name" value="DNA/RNA polymerases"/>
    <property type="match status" value="1"/>
</dbReference>
<dbReference type="PANTHER" id="PTHR37984">
    <property type="entry name" value="PROTEIN CBG26694"/>
    <property type="match status" value="1"/>
</dbReference>
<comment type="caution">
    <text evidence="2">The sequence shown here is derived from an EMBL/GenBank/DDBJ whole genome shotgun (WGS) entry which is preliminary data.</text>
</comment>
<evidence type="ECO:0000313" key="3">
    <source>
        <dbReference type="Proteomes" id="UP000762676"/>
    </source>
</evidence>
<accession>A0AAV4FQ58</accession>
<dbReference type="CDD" id="cd01647">
    <property type="entry name" value="RT_LTR"/>
    <property type="match status" value="1"/>
</dbReference>
<gene>
    <name evidence="2" type="ORF">ElyMa_002176000</name>
</gene>
<dbReference type="EMBL" id="BMAT01004514">
    <property type="protein sequence ID" value="GFR74955.1"/>
    <property type="molecule type" value="Genomic_DNA"/>
</dbReference>
<dbReference type="AlphaFoldDB" id="A0AAV4FQ58"/>
<dbReference type="InterPro" id="IPR000477">
    <property type="entry name" value="RT_dom"/>
</dbReference>
<reference evidence="2 3" key="1">
    <citation type="journal article" date="2021" name="Elife">
        <title>Chloroplast acquisition without the gene transfer in kleptoplastic sea slugs, Plakobranchus ocellatus.</title>
        <authorList>
            <person name="Maeda T."/>
            <person name="Takahashi S."/>
            <person name="Yoshida T."/>
            <person name="Shimamura S."/>
            <person name="Takaki Y."/>
            <person name="Nagai Y."/>
            <person name="Toyoda A."/>
            <person name="Suzuki Y."/>
            <person name="Arimoto A."/>
            <person name="Ishii H."/>
            <person name="Satoh N."/>
            <person name="Nishiyama T."/>
            <person name="Hasebe M."/>
            <person name="Maruyama T."/>
            <person name="Minagawa J."/>
            <person name="Obokata J."/>
            <person name="Shigenobu S."/>
        </authorList>
    </citation>
    <scope>NUCLEOTIDE SEQUENCE [LARGE SCALE GENOMIC DNA]</scope>
</reference>
<dbReference type="Proteomes" id="UP000762676">
    <property type="component" value="Unassembled WGS sequence"/>
</dbReference>
<dbReference type="Pfam" id="PF00078">
    <property type="entry name" value="RVT_1"/>
    <property type="match status" value="1"/>
</dbReference>
<proteinExistence type="predicted"/>
<dbReference type="InterPro" id="IPR050951">
    <property type="entry name" value="Retrovirus_Pol_polyprotein"/>
</dbReference>
<organism evidence="2 3">
    <name type="scientific">Elysia marginata</name>
    <dbReference type="NCBI Taxonomy" id="1093978"/>
    <lineage>
        <taxon>Eukaryota</taxon>
        <taxon>Metazoa</taxon>
        <taxon>Spiralia</taxon>
        <taxon>Lophotrochozoa</taxon>
        <taxon>Mollusca</taxon>
        <taxon>Gastropoda</taxon>
        <taxon>Heterobranchia</taxon>
        <taxon>Euthyneura</taxon>
        <taxon>Panpulmonata</taxon>
        <taxon>Sacoglossa</taxon>
        <taxon>Placobranchoidea</taxon>
        <taxon>Plakobranchidae</taxon>
        <taxon>Elysia</taxon>
    </lineage>
</organism>
<protein>
    <submittedName>
        <fullName evidence="2">Transposon Tf2-9 polyprotein</fullName>
    </submittedName>
</protein>
<sequence>MELDTGSALSLMTIADYKKIFGKQPSLQPSEFKLRTYTGEIIHPLGKTPVHITTSTQDKQLELYILPKGSNPIFGRDWRNHIQIDWKGRKFSKIDLRQAYFQLPLKDNCRHLTTINTSKGLYSFNRLVFGITSAPAVWQKTMDQILLGMPGVLCNQDDMVVSGKTEEEHHENLCKVLQRLQDCGLRANFSKMCFLPRSSPVLWHQD</sequence>
<dbReference type="Gene3D" id="3.30.70.270">
    <property type="match status" value="1"/>
</dbReference>
<dbReference type="PANTHER" id="PTHR37984:SF5">
    <property type="entry name" value="PROTEIN NYNRIN-LIKE"/>
    <property type="match status" value="1"/>
</dbReference>
<dbReference type="InterPro" id="IPR043128">
    <property type="entry name" value="Rev_trsase/Diguanyl_cyclase"/>
</dbReference>
<dbReference type="Gene3D" id="3.10.10.10">
    <property type="entry name" value="HIV Type 1 Reverse Transcriptase, subunit A, domain 1"/>
    <property type="match status" value="1"/>
</dbReference>
<keyword evidence="3" id="KW-1185">Reference proteome</keyword>
<evidence type="ECO:0000313" key="2">
    <source>
        <dbReference type="EMBL" id="GFR74955.1"/>
    </source>
</evidence>
<evidence type="ECO:0000259" key="1">
    <source>
        <dbReference type="Pfam" id="PF00078"/>
    </source>
</evidence>